<dbReference type="InterPro" id="IPR009081">
    <property type="entry name" value="PP-bd_ACP"/>
</dbReference>
<evidence type="ECO:0000256" key="2">
    <source>
        <dbReference type="ARBA" id="ARBA00022553"/>
    </source>
</evidence>
<dbReference type="PROSITE" id="PS00012">
    <property type="entry name" value="PHOSPHOPANTETHEINE"/>
    <property type="match status" value="1"/>
</dbReference>
<dbReference type="Pfam" id="PF00550">
    <property type="entry name" value="PP-binding"/>
    <property type="match status" value="1"/>
</dbReference>
<gene>
    <name evidence="4" type="ORF">Voc01_056080</name>
</gene>
<reference evidence="4" key="1">
    <citation type="submission" date="2021-01" db="EMBL/GenBank/DDBJ databases">
        <title>Whole genome shotgun sequence of Virgisporangium ochraceum NBRC 16418.</title>
        <authorList>
            <person name="Komaki H."/>
            <person name="Tamura T."/>
        </authorList>
    </citation>
    <scope>NUCLEOTIDE SEQUENCE</scope>
    <source>
        <strain evidence="4">NBRC 16418</strain>
    </source>
</reference>
<feature type="domain" description="Carrier" evidence="3">
    <location>
        <begin position="1"/>
        <end position="75"/>
    </location>
</feature>
<keyword evidence="1" id="KW-0596">Phosphopantetheine</keyword>
<protein>
    <recommendedName>
        <fullName evidence="3">Carrier domain-containing protein</fullName>
    </recommendedName>
</protein>
<dbReference type="PROSITE" id="PS50075">
    <property type="entry name" value="CARRIER"/>
    <property type="match status" value="1"/>
</dbReference>
<evidence type="ECO:0000313" key="5">
    <source>
        <dbReference type="Proteomes" id="UP000635606"/>
    </source>
</evidence>
<keyword evidence="2" id="KW-0597">Phosphoprotein</keyword>
<dbReference type="InterPro" id="IPR006162">
    <property type="entry name" value="Ppantetheine_attach_site"/>
</dbReference>
<comment type="caution">
    <text evidence="4">The sequence shown here is derived from an EMBL/GenBank/DDBJ whole genome shotgun (WGS) entry which is preliminary data.</text>
</comment>
<dbReference type="EMBL" id="BOPH01000082">
    <property type="protein sequence ID" value="GIJ70691.1"/>
    <property type="molecule type" value="Genomic_DNA"/>
</dbReference>
<proteinExistence type="predicted"/>
<organism evidence="4 5">
    <name type="scientific">Virgisporangium ochraceum</name>
    <dbReference type="NCBI Taxonomy" id="65505"/>
    <lineage>
        <taxon>Bacteria</taxon>
        <taxon>Bacillati</taxon>
        <taxon>Actinomycetota</taxon>
        <taxon>Actinomycetes</taxon>
        <taxon>Micromonosporales</taxon>
        <taxon>Micromonosporaceae</taxon>
        <taxon>Virgisporangium</taxon>
    </lineage>
</organism>
<accession>A0A8J4EDG8</accession>
<name>A0A8J4EDG8_9ACTN</name>
<dbReference type="AlphaFoldDB" id="A0A8J4EDG8"/>
<dbReference type="SUPFAM" id="SSF47336">
    <property type="entry name" value="ACP-like"/>
    <property type="match status" value="1"/>
</dbReference>
<evidence type="ECO:0000313" key="4">
    <source>
        <dbReference type="EMBL" id="GIJ70691.1"/>
    </source>
</evidence>
<sequence length="83" mass="9221">MDIRDTLIDVFQELEIDHTGIEAESRLREDLQIDSTEMVEIAVALEKRLSISIDTDDFLALKSFGDIVGHVSAARVDASSRTS</sequence>
<evidence type="ECO:0000256" key="1">
    <source>
        <dbReference type="ARBA" id="ARBA00022450"/>
    </source>
</evidence>
<keyword evidence="5" id="KW-1185">Reference proteome</keyword>
<dbReference type="Proteomes" id="UP000635606">
    <property type="component" value="Unassembled WGS sequence"/>
</dbReference>
<dbReference type="Gene3D" id="1.10.1200.10">
    <property type="entry name" value="ACP-like"/>
    <property type="match status" value="1"/>
</dbReference>
<dbReference type="RefSeq" id="WP_203930587.1">
    <property type="nucleotide sequence ID" value="NZ_BOPH01000082.1"/>
</dbReference>
<dbReference type="InterPro" id="IPR036736">
    <property type="entry name" value="ACP-like_sf"/>
</dbReference>
<evidence type="ECO:0000259" key="3">
    <source>
        <dbReference type="PROSITE" id="PS50075"/>
    </source>
</evidence>